<dbReference type="SMART" id="SM00647">
    <property type="entry name" value="IBR"/>
    <property type="match status" value="2"/>
</dbReference>
<keyword evidence="7 10" id="KW-0863">Zinc-finger</keyword>
<reference evidence="14" key="1">
    <citation type="submission" date="2021-01" db="EMBL/GenBank/DDBJ databases">
        <authorList>
            <person name="Corre E."/>
            <person name="Pelletier E."/>
            <person name="Niang G."/>
            <person name="Scheremetjew M."/>
            <person name="Finn R."/>
            <person name="Kale V."/>
            <person name="Holt S."/>
            <person name="Cochrane G."/>
            <person name="Meng A."/>
            <person name="Brown T."/>
            <person name="Cohen L."/>
        </authorList>
    </citation>
    <scope>NUCLEOTIDE SEQUENCE</scope>
    <source>
        <strain evidence="14">CCMP1374</strain>
    </source>
</reference>
<dbReference type="FunFam" id="1.20.120.1750:FF:000002">
    <property type="entry name" value="RBR-type E3 ubiquitin transferase"/>
    <property type="match status" value="1"/>
</dbReference>
<protein>
    <recommendedName>
        <fullName evidence="3">RBR-type E3 ubiquitin transferase</fullName>
        <ecNumber evidence="3">2.3.2.31</ecNumber>
    </recommendedName>
</protein>
<evidence type="ECO:0000256" key="3">
    <source>
        <dbReference type="ARBA" id="ARBA00012251"/>
    </source>
</evidence>
<dbReference type="InterPro" id="IPR044066">
    <property type="entry name" value="TRIAD_supradom"/>
</dbReference>
<evidence type="ECO:0000256" key="6">
    <source>
        <dbReference type="ARBA" id="ARBA00022737"/>
    </source>
</evidence>
<dbReference type="InterPro" id="IPR013083">
    <property type="entry name" value="Znf_RING/FYVE/PHD"/>
</dbReference>
<dbReference type="PANTHER" id="PTHR11685">
    <property type="entry name" value="RBR FAMILY RING FINGER AND IBR DOMAIN-CONTAINING"/>
    <property type="match status" value="1"/>
</dbReference>
<evidence type="ECO:0000256" key="10">
    <source>
        <dbReference type="PROSITE-ProRule" id="PRU00175"/>
    </source>
</evidence>
<dbReference type="Gene3D" id="1.20.120.1750">
    <property type="match status" value="1"/>
</dbReference>
<evidence type="ECO:0000256" key="9">
    <source>
        <dbReference type="ARBA" id="ARBA00022833"/>
    </source>
</evidence>
<dbReference type="GO" id="GO:0008270">
    <property type="term" value="F:zinc ion binding"/>
    <property type="evidence" value="ECO:0007669"/>
    <property type="project" value="UniProtKB-KW"/>
</dbReference>
<dbReference type="Pfam" id="PF22605">
    <property type="entry name" value="IBR_2"/>
    <property type="match status" value="1"/>
</dbReference>
<dbReference type="GO" id="GO:0061630">
    <property type="term" value="F:ubiquitin protein ligase activity"/>
    <property type="evidence" value="ECO:0007669"/>
    <property type="project" value="UniProtKB-EC"/>
</dbReference>
<evidence type="ECO:0000259" key="12">
    <source>
        <dbReference type="PROSITE" id="PS50089"/>
    </source>
</evidence>
<feature type="domain" description="RING-type" evidence="13">
    <location>
        <begin position="86"/>
        <end position="297"/>
    </location>
</feature>
<keyword evidence="6" id="KW-0677">Repeat</keyword>
<dbReference type="CDD" id="cd20346">
    <property type="entry name" value="BRcat_RBR_ANKIB1"/>
    <property type="match status" value="1"/>
</dbReference>
<keyword evidence="11" id="KW-0175">Coiled coil</keyword>
<evidence type="ECO:0000256" key="5">
    <source>
        <dbReference type="ARBA" id="ARBA00022723"/>
    </source>
</evidence>
<sequence>MLRLQPCSYVFFDGTRRSLWRVNTLPNEQLTTTNMLCPALAEYLVNPDGTLKKVGMMSPEQEDRSVIHQGERVLVGKVNKLQASLPPQKCMICYDHSTVYSALGCGHTFCNECYSTFLEHKIADEGHSCIFARCPHGKCNLLMSDQLVRSLLPEGEKLQQWRRAALLERSFVDENPNIKWCPASDCTCAIKASKGQLSVMCLRKHRFCFSCMLDDHRPCACDDLKRWLIKCKDDSETYNWLMSNTKTCPKCCTSIEKNGGCNHITCKNGSCKHEWCWVCLGPWKDHSGSYYACNKYDPDTVRKDEVEDKKDNSRAALERYLHYYTRFTNHDQSLNMETEAKIKTEAKVKEMEKQGSNTWMDCQYLVEANEALHECRYALRYTYVYAFYLDKSSNLKANFEMQQSELERQTEELAGLLERDVKDIQRTEVVHCFQMAKKRLANLFEIVDMEKEKDNNGQGSSTD</sequence>
<keyword evidence="4" id="KW-0808">Transferase</keyword>
<dbReference type="PROSITE" id="PS51873">
    <property type="entry name" value="TRIAD"/>
    <property type="match status" value="1"/>
</dbReference>
<evidence type="ECO:0000313" key="14">
    <source>
        <dbReference type="EMBL" id="CAD8493793.1"/>
    </source>
</evidence>
<keyword evidence="9" id="KW-0862">Zinc</keyword>
<dbReference type="InterPro" id="IPR017907">
    <property type="entry name" value="Znf_RING_CS"/>
</dbReference>
<evidence type="ECO:0000256" key="11">
    <source>
        <dbReference type="SAM" id="Coils"/>
    </source>
</evidence>
<dbReference type="PROSITE" id="PS00518">
    <property type="entry name" value="ZF_RING_1"/>
    <property type="match status" value="1"/>
</dbReference>
<dbReference type="InterPro" id="IPR001841">
    <property type="entry name" value="Znf_RING"/>
</dbReference>
<dbReference type="Pfam" id="PF19422">
    <property type="entry name" value="Ariadne"/>
    <property type="match status" value="1"/>
</dbReference>
<dbReference type="InterPro" id="IPR031127">
    <property type="entry name" value="E3_UB_ligase_RBR"/>
</dbReference>
<dbReference type="InterPro" id="IPR002867">
    <property type="entry name" value="IBR_dom"/>
</dbReference>
<dbReference type="EC" id="2.3.2.31" evidence="3"/>
<organism evidence="14">
    <name type="scientific">Phaeocystis antarctica</name>
    <dbReference type="NCBI Taxonomy" id="33657"/>
    <lineage>
        <taxon>Eukaryota</taxon>
        <taxon>Haptista</taxon>
        <taxon>Haptophyta</taxon>
        <taxon>Prymnesiophyceae</taxon>
        <taxon>Phaeocystales</taxon>
        <taxon>Phaeocystaceae</taxon>
        <taxon>Phaeocystis</taxon>
    </lineage>
</organism>
<name>A0A7S0ESQ5_9EUKA</name>
<evidence type="ECO:0000256" key="4">
    <source>
        <dbReference type="ARBA" id="ARBA00022679"/>
    </source>
</evidence>
<feature type="coiled-coil region" evidence="11">
    <location>
        <begin position="389"/>
        <end position="419"/>
    </location>
</feature>
<dbReference type="SUPFAM" id="SSF57850">
    <property type="entry name" value="RING/U-box"/>
    <property type="match status" value="3"/>
</dbReference>
<proteinExistence type="predicted"/>
<dbReference type="CDD" id="cd20356">
    <property type="entry name" value="Rcat_RBR_HHARI-like"/>
    <property type="match status" value="1"/>
</dbReference>
<dbReference type="InterPro" id="IPR045840">
    <property type="entry name" value="Ariadne"/>
</dbReference>
<dbReference type="InterPro" id="IPR054694">
    <property type="entry name" value="Parkin-like_IBR"/>
</dbReference>
<dbReference type="Gene3D" id="3.30.40.10">
    <property type="entry name" value="Zinc/RING finger domain, C3HC4 (zinc finger)"/>
    <property type="match status" value="1"/>
</dbReference>
<comment type="pathway">
    <text evidence="2">Protein modification; protein ubiquitination.</text>
</comment>
<evidence type="ECO:0000256" key="2">
    <source>
        <dbReference type="ARBA" id="ARBA00004906"/>
    </source>
</evidence>
<dbReference type="AlphaFoldDB" id="A0A7S0ESQ5"/>
<keyword evidence="5" id="KW-0479">Metal-binding</keyword>
<dbReference type="GO" id="GO:0016567">
    <property type="term" value="P:protein ubiquitination"/>
    <property type="evidence" value="ECO:0007669"/>
    <property type="project" value="InterPro"/>
</dbReference>
<evidence type="ECO:0000256" key="8">
    <source>
        <dbReference type="ARBA" id="ARBA00022786"/>
    </source>
</evidence>
<evidence type="ECO:0000256" key="7">
    <source>
        <dbReference type="ARBA" id="ARBA00022771"/>
    </source>
</evidence>
<dbReference type="PROSITE" id="PS50089">
    <property type="entry name" value="ZF_RING_2"/>
    <property type="match status" value="1"/>
</dbReference>
<keyword evidence="8" id="KW-0833">Ubl conjugation pathway</keyword>
<evidence type="ECO:0000259" key="13">
    <source>
        <dbReference type="PROSITE" id="PS51873"/>
    </source>
</evidence>
<gene>
    <name evidence="14" type="ORF">PANT1444_LOCUS12666</name>
</gene>
<dbReference type="Pfam" id="PF01485">
    <property type="entry name" value="IBR"/>
    <property type="match status" value="1"/>
</dbReference>
<feature type="domain" description="RING-type" evidence="12">
    <location>
        <begin position="90"/>
        <end position="133"/>
    </location>
</feature>
<comment type="catalytic activity">
    <reaction evidence="1">
        <text>[E2 ubiquitin-conjugating enzyme]-S-ubiquitinyl-L-cysteine + [acceptor protein]-L-lysine = [E2 ubiquitin-conjugating enzyme]-L-cysteine + [acceptor protein]-N(6)-ubiquitinyl-L-lysine.</text>
        <dbReference type="EC" id="2.3.2.31"/>
    </reaction>
</comment>
<dbReference type="EMBL" id="HBEP01022556">
    <property type="protein sequence ID" value="CAD8493793.1"/>
    <property type="molecule type" value="Transcribed_RNA"/>
</dbReference>
<evidence type="ECO:0000256" key="1">
    <source>
        <dbReference type="ARBA" id="ARBA00001798"/>
    </source>
</evidence>
<accession>A0A7S0ESQ5</accession>